<proteinExistence type="predicted"/>
<sequence>MRRFWVRPSLQLKRLAADMLNLAKLDDEGLDSNELIERGYFRSYTRMPIEIFQQLLIKVEPFIKKQKTNYRQPISAVESPEEKENVVTVCRGIRTLIKGGEQRQDSKTTTFKENEDIVIISAPIITCVVHLQTLRGKSSSLTE</sequence>
<dbReference type="AlphaFoldDB" id="A0AAN9Y8U7"/>
<evidence type="ECO:0000313" key="2">
    <source>
        <dbReference type="Proteomes" id="UP001367676"/>
    </source>
</evidence>
<dbReference type="EMBL" id="JBBCAQ010000006">
    <property type="protein sequence ID" value="KAK7603411.1"/>
    <property type="molecule type" value="Genomic_DNA"/>
</dbReference>
<organism evidence="1 2">
    <name type="scientific">Parthenolecanium corni</name>
    <dbReference type="NCBI Taxonomy" id="536013"/>
    <lineage>
        <taxon>Eukaryota</taxon>
        <taxon>Metazoa</taxon>
        <taxon>Ecdysozoa</taxon>
        <taxon>Arthropoda</taxon>
        <taxon>Hexapoda</taxon>
        <taxon>Insecta</taxon>
        <taxon>Pterygota</taxon>
        <taxon>Neoptera</taxon>
        <taxon>Paraneoptera</taxon>
        <taxon>Hemiptera</taxon>
        <taxon>Sternorrhyncha</taxon>
        <taxon>Coccoidea</taxon>
        <taxon>Coccidae</taxon>
        <taxon>Parthenolecanium</taxon>
    </lineage>
</organism>
<evidence type="ECO:0000313" key="1">
    <source>
        <dbReference type="EMBL" id="KAK7603411.1"/>
    </source>
</evidence>
<gene>
    <name evidence="1" type="ORF">V9T40_003410</name>
</gene>
<name>A0AAN9Y8U7_9HEMI</name>
<reference evidence="1 2" key="1">
    <citation type="submission" date="2024-03" db="EMBL/GenBank/DDBJ databases">
        <title>Adaptation during the transition from Ophiocordyceps entomopathogen to insect associate is accompanied by gene loss and intensified selection.</title>
        <authorList>
            <person name="Ward C.M."/>
            <person name="Onetto C.A."/>
            <person name="Borneman A.R."/>
        </authorList>
    </citation>
    <scope>NUCLEOTIDE SEQUENCE [LARGE SCALE GENOMIC DNA]</scope>
    <source>
        <strain evidence="1">AWRI1</strain>
        <tissue evidence="1">Single Adult Female</tissue>
    </source>
</reference>
<keyword evidence="2" id="KW-1185">Reference proteome</keyword>
<protein>
    <submittedName>
        <fullName evidence="1">Uncharacterized protein</fullName>
    </submittedName>
</protein>
<dbReference type="Proteomes" id="UP001367676">
    <property type="component" value="Unassembled WGS sequence"/>
</dbReference>
<accession>A0AAN9Y8U7</accession>
<comment type="caution">
    <text evidence="1">The sequence shown here is derived from an EMBL/GenBank/DDBJ whole genome shotgun (WGS) entry which is preliminary data.</text>
</comment>